<evidence type="ECO:0000256" key="1">
    <source>
        <dbReference type="ARBA" id="ARBA00007606"/>
    </source>
</evidence>
<name>A0A067F8K8_CITSI</name>
<evidence type="ECO:0000256" key="4">
    <source>
        <dbReference type="SAM" id="SignalP"/>
    </source>
</evidence>
<dbReference type="InterPro" id="IPR001220">
    <property type="entry name" value="Legume_lectin_dom"/>
</dbReference>
<dbReference type="SMR" id="A0A067F8K8"/>
<dbReference type="GO" id="GO:0030246">
    <property type="term" value="F:carbohydrate binding"/>
    <property type="evidence" value="ECO:0007669"/>
    <property type="project" value="UniProtKB-KW"/>
</dbReference>
<dbReference type="PaxDb" id="2711-XP_006464895.1"/>
<dbReference type="SUPFAM" id="SSF49899">
    <property type="entry name" value="Concanavalin A-like lectins/glucanases"/>
    <property type="match status" value="1"/>
</dbReference>
<dbReference type="PANTHER" id="PTHR32401:SF38">
    <property type="entry name" value="LECTIN-LIKE PROTEIN"/>
    <property type="match status" value="1"/>
</dbReference>
<dbReference type="Proteomes" id="UP000027120">
    <property type="component" value="Unassembled WGS sequence"/>
</dbReference>
<keyword evidence="2" id="KW-0430">Lectin</keyword>
<evidence type="ECO:0000313" key="7">
    <source>
        <dbReference type="Proteomes" id="UP000027120"/>
    </source>
</evidence>
<proteinExistence type="inferred from homology"/>
<dbReference type="Gene3D" id="2.60.120.200">
    <property type="match status" value="1"/>
</dbReference>
<evidence type="ECO:0000259" key="5">
    <source>
        <dbReference type="Pfam" id="PF00139"/>
    </source>
</evidence>
<feature type="domain" description="Legume lectin" evidence="5">
    <location>
        <begin position="22"/>
        <end position="233"/>
    </location>
</feature>
<dbReference type="eggNOG" id="KOG0600">
    <property type="taxonomic scope" value="Eukaryota"/>
</dbReference>
<organism evidence="6 7">
    <name type="scientific">Citrus sinensis</name>
    <name type="common">Sweet orange</name>
    <name type="synonym">Citrus aurantium var. sinensis</name>
    <dbReference type="NCBI Taxonomy" id="2711"/>
    <lineage>
        <taxon>Eukaryota</taxon>
        <taxon>Viridiplantae</taxon>
        <taxon>Streptophyta</taxon>
        <taxon>Embryophyta</taxon>
        <taxon>Tracheophyta</taxon>
        <taxon>Spermatophyta</taxon>
        <taxon>Magnoliopsida</taxon>
        <taxon>eudicotyledons</taxon>
        <taxon>Gunneridae</taxon>
        <taxon>Pentapetalae</taxon>
        <taxon>rosids</taxon>
        <taxon>malvids</taxon>
        <taxon>Sapindales</taxon>
        <taxon>Rutaceae</taxon>
        <taxon>Aurantioideae</taxon>
        <taxon>Citrus</taxon>
    </lineage>
</organism>
<dbReference type="Pfam" id="PF00139">
    <property type="entry name" value="Lectin_legB"/>
    <property type="match status" value="1"/>
</dbReference>
<comment type="similarity">
    <text evidence="1">Belongs to the leguminous lectin family.</text>
</comment>
<protein>
    <recommendedName>
        <fullName evidence="5">Legume lectin domain-containing protein</fullName>
    </recommendedName>
</protein>
<evidence type="ECO:0000256" key="3">
    <source>
        <dbReference type="SAM" id="MobiDB-lite"/>
    </source>
</evidence>
<dbReference type="STRING" id="2711.A0A067F8K8"/>
<keyword evidence="4" id="KW-0732">Signal</keyword>
<evidence type="ECO:0000256" key="2">
    <source>
        <dbReference type="ARBA" id="ARBA00022734"/>
    </source>
</evidence>
<dbReference type="CDD" id="cd06899">
    <property type="entry name" value="lectin_legume_LecRK_Arcelin_ConA"/>
    <property type="match status" value="1"/>
</dbReference>
<feature type="compositionally biased region" description="Basic and acidic residues" evidence="3">
    <location>
        <begin position="239"/>
        <end position="249"/>
    </location>
</feature>
<sequence>MNFVKLLLLFLTIGLVEPTSALKFAFDGFNTSKLLLYGSAKLDSGAISLTQDTTFSIGRALYHAKIPLRRTNSFETSFTFSITPYKGQLPGHGLVFILVPSAGIQGAAASQHLGFLNRTNDGNPNNNVFGIEFDVFQNQEFNDINNNHVGLNVNSLTSLAAYEAGYWFQDNQNKTNWHFHELKLNNGKIYRVWIDYKDSFLSVSIAPAKMKKPLWPLLNVFIDLSDFFLDEMQGGSKSQRVDLERRGTRESQAIPAPDANAELVLSMQKRKSQYNSKSRSEKFNPHPEEVASGFPIDPPRESQVAESSSGKNTDDAPKISTGADFSSVLVAARRSLLSEIIEKGLKHHSQGVAGSYHKEDGRIGNKDRNLGFDCLLIIHTILIARRPDSIIICILVHLDYGSSHKIHYSGPLIVLSGNVYQMLKDQDLQVQEAVRRGHVDKAKFVISQGFCRGGVFERWPVLTISYVYSLLKNLFAIHHLYFSFHSATEECVGYPLLKLPSIVLIPTSL</sequence>
<feature type="signal peptide" evidence="4">
    <location>
        <begin position="1"/>
        <end position="21"/>
    </location>
</feature>
<reference evidence="6 7" key="1">
    <citation type="submission" date="2014-04" db="EMBL/GenBank/DDBJ databases">
        <authorList>
            <consortium name="International Citrus Genome Consortium"/>
            <person name="Gmitter F."/>
            <person name="Chen C."/>
            <person name="Farmerie W."/>
            <person name="Harkins T."/>
            <person name="Desany B."/>
            <person name="Mohiuddin M."/>
            <person name="Kodira C."/>
            <person name="Borodovsky M."/>
            <person name="Lomsadze A."/>
            <person name="Burns P."/>
            <person name="Jenkins J."/>
            <person name="Prochnik S."/>
            <person name="Shu S."/>
            <person name="Chapman J."/>
            <person name="Pitluck S."/>
            <person name="Schmutz J."/>
            <person name="Rokhsar D."/>
        </authorList>
    </citation>
    <scope>NUCLEOTIDE SEQUENCE</scope>
</reference>
<feature type="compositionally biased region" description="Basic and acidic residues" evidence="3">
    <location>
        <begin position="278"/>
        <end position="289"/>
    </location>
</feature>
<feature type="chain" id="PRO_5001637021" description="Legume lectin domain-containing protein" evidence="4">
    <location>
        <begin position="22"/>
        <end position="509"/>
    </location>
</feature>
<dbReference type="EMBL" id="KK784919">
    <property type="protein sequence ID" value="KDO62495.1"/>
    <property type="molecule type" value="Genomic_DNA"/>
</dbReference>
<dbReference type="InterPro" id="IPR013320">
    <property type="entry name" value="ConA-like_dom_sf"/>
</dbReference>
<evidence type="ECO:0000313" key="6">
    <source>
        <dbReference type="EMBL" id="KDO62495.1"/>
    </source>
</evidence>
<gene>
    <name evidence="6" type="ORF">CISIN_1g010476mg</name>
</gene>
<dbReference type="AlphaFoldDB" id="A0A067F8K8"/>
<accession>A0A067F8K8</accession>
<feature type="region of interest" description="Disordered" evidence="3">
    <location>
        <begin position="238"/>
        <end position="319"/>
    </location>
</feature>
<dbReference type="InterPro" id="IPR050258">
    <property type="entry name" value="Leguminous_Lectin"/>
</dbReference>
<keyword evidence="7" id="KW-1185">Reference proteome</keyword>
<dbReference type="PANTHER" id="PTHR32401">
    <property type="entry name" value="CONCANAVALIN A-LIKE LECTIN FAMILY PROTEIN"/>
    <property type="match status" value="1"/>
</dbReference>